<dbReference type="PANTHER" id="PTHR24096:SF353">
    <property type="entry name" value="GH16244P-RELATED"/>
    <property type="match status" value="1"/>
</dbReference>
<dbReference type="GO" id="GO:0004467">
    <property type="term" value="F:long-chain fatty acid-CoA ligase activity"/>
    <property type="evidence" value="ECO:0007669"/>
    <property type="project" value="TreeGrafter"/>
</dbReference>
<dbReference type="Gene3D" id="3.30.300.30">
    <property type="match status" value="1"/>
</dbReference>
<dbReference type="OrthoDB" id="10253869at2759"/>
<evidence type="ECO:0008006" key="7">
    <source>
        <dbReference type="Google" id="ProtNLM"/>
    </source>
</evidence>
<dbReference type="InterPro" id="IPR045851">
    <property type="entry name" value="AMP-bd_C_sf"/>
</dbReference>
<dbReference type="InterPro" id="IPR025110">
    <property type="entry name" value="AMP-bd_C"/>
</dbReference>
<dbReference type="Gene3D" id="3.40.50.12780">
    <property type="entry name" value="N-terminal domain of ligase-like"/>
    <property type="match status" value="1"/>
</dbReference>
<sequence>MANYDPIKRILSGKRMPQIYEKFASVGQVVLHVLHKNPQKIFQVNDDDGIELTGSQIANMMINIARNMYKTGLRSGDVAGLCASNTTYIAPVILACLLLRLPINPIDKFFDVNQIVNTFGKTKPKIVFCDHDNVGNVMVALETMRSDAFIVTLTSRIGRLINIYDLFVECRMENEGFIYELPTTIIPAYIVSTSGSTGNSKLTLVSHQQQLQLYVWVEDHHDNRFGFNPTSMFWLSGIIGVVHRTLNAQKRLVTSKPFTADLFFDLAEKYKINEASLYTPLLKLLIESPRFENANFRNFDLLVTGGVAVPETFRKIFQKKLINGKLVIAYGISETGGITTTSIGRSTNSTSIGVPLPNIEIKIQLDDGTTGFVGEIGEILVRHSIKSLGYFNNNPPAKFDDDGWLHSGDMGFIDDIYELNIVGQRTQAIRNIYNEVYPFEIESRVDTIHGVKRVVLVGLPDPIEMEIPTLLVVKNADSNINEATILEALSDLPHFQQPRGGIFFIDEMPLTRIGKIKRDEAKELAAKLKLERHSLAN</sequence>
<feature type="domain" description="AMP-dependent synthetase/ligase" evidence="3">
    <location>
        <begin position="35"/>
        <end position="391"/>
    </location>
</feature>
<evidence type="ECO:0000313" key="5">
    <source>
        <dbReference type="EMBL" id="CAG9808252.1"/>
    </source>
</evidence>
<evidence type="ECO:0000259" key="4">
    <source>
        <dbReference type="Pfam" id="PF13193"/>
    </source>
</evidence>
<dbReference type="GO" id="GO:0005777">
    <property type="term" value="C:peroxisome"/>
    <property type="evidence" value="ECO:0007669"/>
    <property type="project" value="UniProtKB-SubCell"/>
</dbReference>
<protein>
    <recommendedName>
        <fullName evidence="7">Luciferin 4-monooxygenase</fullName>
    </recommendedName>
</protein>
<organism evidence="5 6">
    <name type="scientific">Chironomus riparius</name>
    <dbReference type="NCBI Taxonomy" id="315576"/>
    <lineage>
        <taxon>Eukaryota</taxon>
        <taxon>Metazoa</taxon>
        <taxon>Ecdysozoa</taxon>
        <taxon>Arthropoda</taxon>
        <taxon>Hexapoda</taxon>
        <taxon>Insecta</taxon>
        <taxon>Pterygota</taxon>
        <taxon>Neoptera</taxon>
        <taxon>Endopterygota</taxon>
        <taxon>Diptera</taxon>
        <taxon>Nematocera</taxon>
        <taxon>Chironomoidea</taxon>
        <taxon>Chironomidae</taxon>
        <taxon>Chironominae</taxon>
        <taxon>Chironomus</taxon>
    </lineage>
</organism>
<reference evidence="5" key="2">
    <citation type="submission" date="2022-10" db="EMBL/GenBank/DDBJ databases">
        <authorList>
            <consortium name="ENA_rothamsted_submissions"/>
            <consortium name="culmorum"/>
            <person name="King R."/>
        </authorList>
    </citation>
    <scope>NUCLEOTIDE SEQUENCE</scope>
</reference>
<dbReference type="Pfam" id="PF00501">
    <property type="entry name" value="AMP-binding"/>
    <property type="match status" value="1"/>
</dbReference>
<dbReference type="InterPro" id="IPR042099">
    <property type="entry name" value="ANL_N_sf"/>
</dbReference>
<gene>
    <name evidence="5" type="ORF">CHIRRI_LOCUS11094</name>
</gene>
<evidence type="ECO:0000313" key="6">
    <source>
        <dbReference type="Proteomes" id="UP001153620"/>
    </source>
</evidence>
<dbReference type="Proteomes" id="UP001153620">
    <property type="component" value="Chromosome 3"/>
</dbReference>
<dbReference type="Pfam" id="PF13193">
    <property type="entry name" value="AMP-binding_C"/>
    <property type="match status" value="1"/>
</dbReference>
<accession>A0A9N9S1I0</accession>
<name>A0A9N9S1I0_9DIPT</name>
<dbReference type="AlphaFoldDB" id="A0A9N9S1I0"/>
<proteinExistence type="predicted"/>
<dbReference type="SUPFAM" id="SSF56801">
    <property type="entry name" value="Acetyl-CoA synthetase-like"/>
    <property type="match status" value="1"/>
</dbReference>
<keyword evidence="2" id="KW-0576">Peroxisome</keyword>
<dbReference type="InterPro" id="IPR000873">
    <property type="entry name" value="AMP-dep_synth/lig_dom"/>
</dbReference>
<reference evidence="5" key="1">
    <citation type="submission" date="2022-01" db="EMBL/GenBank/DDBJ databases">
        <authorList>
            <person name="King R."/>
        </authorList>
    </citation>
    <scope>NUCLEOTIDE SEQUENCE</scope>
</reference>
<dbReference type="GO" id="GO:0046949">
    <property type="term" value="P:fatty-acyl-CoA biosynthetic process"/>
    <property type="evidence" value="ECO:0007669"/>
    <property type="project" value="TreeGrafter"/>
</dbReference>
<feature type="domain" description="AMP-binding enzyme C-terminal" evidence="4">
    <location>
        <begin position="440"/>
        <end position="515"/>
    </location>
</feature>
<dbReference type="EMBL" id="OU895879">
    <property type="protein sequence ID" value="CAG9808252.1"/>
    <property type="molecule type" value="Genomic_DNA"/>
</dbReference>
<comment type="subcellular location">
    <subcellularLocation>
        <location evidence="1">Peroxisome</location>
    </subcellularLocation>
</comment>
<keyword evidence="6" id="KW-1185">Reference proteome</keyword>
<evidence type="ECO:0000256" key="1">
    <source>
        <dbReference type="ARBA" id="ARBA00004275"/>
    </source>
</evidence>
<evidence type="ECO:0000259" key="3">
    <source>
        <dbReference type="Pfam" id="PF00501"/>
    </source>
</evidence>
<evidence type="ECO:0000256" key="2">
    <source>
        <dbReference type="ARBA" id="ARBA00023140"/>
    </source>
</evidence>
<dbReference type="PANTHER" id="PTHR24096">
    <property type="entry name" value="LONG-CHAIN-FATTY-ACID--COA LIGASE"/>
    <property type="match status" value="1"/>
</dbReference>